<accession>A0A9J5WM97</accession>
<dbReference type="Proteomes" id="UP000824120">
    <property type="component" value="Chromosome 11"/>
</dbReference>
<proteinExistence type="predicted"/>
<dbReference type="EMBL" id="JACXVP010000011">
    <property type="protein sequence ID" value="KAG5576308.1"/>
    <property type="molecule type" value="Genomic_DNA"/>
</dbReference>
<sequence>MTSKIWKTKRSLEIWITKRSIDYIAHQNCQNRGCNRSGDHLTIKMGRCGLDDVQEKFKQKRRRKSKSPKDPWTVAQEN</sequence>
<evidence type="ECO:0000313" key="3">
    <source>
        <dbReference type="Proteomes" id="UP000824120"/>
    </source>
</evidence>
<comment type="caution">
    <text evidence="2">The sequence shown here is derived from an EMBL/GenBank/DDBJ whole genome shotgun (WGS) entry which is preliminary data.</text>
</comment>
<gene>
    <name evidence="2" type="ORF">H5410_056442</name>
</gene>
<reference evidence="2 3" key="1">
    <citation type="submission" date="2020-09" db="EMBL/GenBank/DDBJ databases">
        <title>De no assembly of potato wild relative species, Solanum commersonii.</title>
        <authorList>
            <person name="Cho K."/>
        </authorList>
    </citation>
    <scope>NUCLEOTIDE SEQUENCE [LARGE SCALE GENOMIC DNA]</scope>
    <source>
        <strain evidence="2">LZ3.2</strain>
        <tissue evidence="2">Leaf</tissue>
    </source>
</reference>
<keyword evidence="3" id="KW-1185">Reference proteome</keyword>
<evidence type="ECO:0000313" key="2">
    <source>
        <dbReference type="EMBL" id="KAG5576308.1"/>
    </source>
</evidence>
<dbReference type="AlphaFoldDB" id="A0A9J5WM97"/>
<organism evidence="2 3">
    <name type="scientific">Solanum commersonii</name>
    <name type="common">Commerson's wild potato</name>
    <name type="synonym">Commerson's nightshade</name>
    <dbReference type="NCBI Taxonomy" id="4109"/>
    <lineage>
        <taxon>Eukaryota</taxon>
        <taxon>Viridiplantae</taxon>
        <taxon>Streptophyta</taxon>
        <taxon>Embryophyta</taxon>
        <taxon>Tracheophyta</taxon>
        <taxon>Spermatophyta</taxon>
        <taxon>Magnoliopsida</taxon>
        <taxon>eudicotyledons</taxon>
        <taxon>Gunneridae</taxon>
        <taxon>Pentapetalae</taxon>
        <taxon>asterids</taxon>
        <taxon>lamiids</taxon>
        <taxon>Solanales</taxon>
        <taxon>Solanaceae</taxon>
        <taxon>Solanoideae</taxon>
        <taxon>Solaneae</taxon>
        <taxon>Solanum</taxon>
    </lineage>
</organism>
<protein>
    <submittedName>
        <fullName evidence="2">Uncharacterized protein</fullName>
    </submittedName>
</protein>
<name>A0A9J5WM97_SOLCO</name>
<feature type="region of interest" description="Disordered" evidence="1">
    <location>
        <begin position="54"/>
        <end position="78"/>
    </location>
</feature>
<evidence type="ECO:0000256" key="1">
    <source>
        <dbReference type="SAM" id="MobiDB-lite"/>
    </source>
</evidence>